<dbReference type="Proteomes" id="UP000192936">
    <property type="component" value="Unassembled WGS sequence"/>
</dbReference>
<dbReference type="EMBL" id="FXAK01000007">
    <property type="protein sequence ID" value="SMF83140.1"/>
    <property type="molecule type" value="Genomic_DNA"/>
</dbReference>
<accession>A0A1X7HB42</accession>
<protein>
    <submittedName>
        <fullName evidence="1">Uncharacterized protein</fullName>
    </submittedName>
</protein>
<reference evidence="1 2" key="1">
    <citation type="submission" date="2017-04" db="EMBL/GenBank/DDBJ databases">
        <authorList>
            <person name="Afonso C.L."/>
            <person name="Miller P.J."/>
            <person name="Scott M.A."/>
            <person name="Spackman E."/>
            <person name="Goraichik I."/>
            <person name="Dimitrov K.M."/>
            <person name="Suarez D.L."/>
            <person name="Swayne D.E."/>
        </authorList>
    </citation>
    <scope>NUCLEOTIDE SEQUENCE [LARGE SCALE GENOMIC DNA]</scope>
    <source>
        <strain evidence="1 2">A2P</strain>
    </source>
</reference>
<dbReference type="STRING" id="286727.SAMN02982917_5475"/>
<dbReference type="RefSeq" id="WP_085090225.1">
    <property type="nucleotide sequence ID" value="NZ_FXAK01000007.1"/>
</dbReference>
<organism evidence="1 2">
    <name type="scientific">Azospirillum oryzae</name>
    <dbReference type="NCBI Taxonomy" id="286727"/>
    <lineage>
        <taxon>Bacteria</taxon>
        <taxon>Pseudomonadati</taxon>
        <taxon>Pseudomonadota</taxon>
        <taxon>Alphaproteobacteria</taxon>
        <taxon>Rhodospirillales</taxon>
        <taxon>Azospirillaceae</taxon>
        <taxon>Azospirillum</taxon>
    </lineage>
</organism>
<evidence type="ECO:0000313" key="1">
    <source>
        <dbReference type="EMBL" id="SMF83140.1"/>
    </source>
</evidence>
<dbReference type="OrthoDB" id="5438497at2"/>
<name>A0A1X7HB42_9PROT</name>
<evidence type="ECO:0000313" key="2">
    <source>
        <dbReference type="Proteomes" id="UP000192936"/>
    </source>
</evidence>
<dbReference type="AlphaFoldDB" id="A0A1X7HB42"/>
<gene>
    <name evidence="1" type="ORF">SAMN02982917_5475</name>
</gene>
<sequence length="631" mass="69039">MGRLHQVKTNFTAGEVSRRLLGRGDLKAYDNGALALRNLFIDPTGGVTRRSGLAFTGLARGDGRLVAFERNSEQTYLLVFTDGWIDVFQGGSKLASVAAPWTLTQLAQITWTQSADTLLVCHPDLSPRKLTRGDDGVWTLAEWTFAVEGELVRTPFHRFGDPAVTVTPSGTSGAITVTASAPVFDPRHDGTRIRIKGKQLQVTGVVSATQVNATVKEVLADTQPTTQWEEQAFSGLRGWPVSAAFHQDRLVIGGSRDLPNRLWLSRSAQIWNFDLGEGLDDQAIEFGILSDQVNAVRAVFSGRHLQVFTSGAEYMVTGDPLTPQSMQVNRQTRIGSPMDRAIPPRDVEGATLFVPRNRREIREFLYTDTEAAYQANDLALLARHLVANPRDQDYDQNRRLLFVAMEDGTLGALTAYRAENVTAWTLLETDGAVRSVAAVGDEVYALVERRGVWTVERFDDALNLDAAITGERGEATAVWGGLAHLEGRTVAIVADGVIRNPATVQAGSVTLDPPARKVEIGLPYTHRVEPLPPNLLGQATGADIVRLVAVTFRLEETAALRVDLGRGLQELPLHRLGPQPAGGVPPRVSGDRRLRALGWRHDTDVPLWRIEQDAPLPFTLLSVTMELKVND</sequence>
<proteinExistence type="predicted"/>